<dbReference type="Gene3D" id="3.40.50.150">
    <property type="entry name" value="Vaccinia Virus protein VP39"/>
    <property type="match status" value="1"/>
</dbReference>
<dbReference type="GO" id="GO:0032259">
    <property type="term" value="P:methylation"/>
    <property type="evidence" value="ECO:0007669"/>
    <property type="project" value="UniProtKB-KW"/>
</dbReference>
<proteinExistence type="predicted"/>
<comment type="caution">
    <text evidence="1">The sequence shown here is derived from an EMBL/GenBank/DDBJ whole genome shotgun (WGS) entry which is preliminary data.</text>
</comment>
<evidence type="ECO:0000313" key="2">
    <source>
        <dbReference type="Proteomes" id="UP000242687"/>
    </source>
</evidence>
<dbReference type="SUPFAM" id="SSF53335">
    <property type="entry name" value="S-adenosyl-L-methionine-dependent methyltransferases"/>
    <property type="match status" value="1"/>
</dbReference>
<dbReference type="GO" id="GO:0008168">
    <property type="term" value="F:methyltransferase activity"/>
    <property type="evidence" value="ECO:0007669"/>
    <property type="project" value="UniProtKB-KW"/>
</dbReference>
<dbReference type="OrthoDB" id="9816564at2"/>
<keyword evidence="1" id="KW-0808">Transferase</keyword>
<sequence length="271" mass="31283">MQSKITGGETELMFTARVLNKYDVKFYRCKDTGFIQTEEPYWLADAYSSAITKLDVGMGYRNQQLADRTAKLLVSGFNKNGKFLDYAGGYGLFTRLMRDNGFNFYHTDPYCQNIFAEYFDLNTLPNAERFEMVTAFEVFEHLANPLQDIKTMLGYSYNLLFSTELQPEGISSVEDWSYFSTETGQHVAFYTEAALKAIADKLGYNFYTDGRFLHLFTQTQFDKNPLAPVRDSFLLRKAKKYIAKAERRAGQPESLLMRDWQFIKDKLNGKG</sequence>
<dbReference type="Pfam" id="PF13489">
    <property type="entry name" value="Methyltransf_23"/>
    <property type="match status" value="1"/>
</dbReference>
<name>A0A2H9VP92_9SPHI</name>
<dbReference type="Proteomes" id="UP000242687">
    <property type="component" value="Unassembled WGS sequence"/>
</dbReference>
<evidence type="ECO:0000313" key="1">
    <source>
        <dbReference type="EMBL" id="PJJ80137.1"/>
    </source>
</evidence>
<organism evidence="1 2">
    <name type="scientific">Mucilaginibacter auburnensis</name>
    <dbReference type="NCBI Taxonomy" id="1457233"/>
    <lineage>
        <taxon>Bacteria</taxon>
        <taxon>Pseudomonadati</taxon>
        <taxon>Bacteroidota</taxon>
        <taxon>Sphingobacteriia</taxon>
        <taxon>Sphingobacteriales</taxon>
        <taxon>Sphingobacteriaceae</taxon>
        <taxon>Mucilaginibacter</taxon>
    </lineage>
</organism>
<dbReference type="InterPro" id="IPR029063">
    <property type="entry name" value="SAM-dependent_MTases_sf"/>
</dbReference>
<protein>
    <submittedName>
        <fullName evidence="1">Methyltransferase family protein</fullName>
    </submittedName>
</protein>
<keyword evidence="2" id="KW-1185">Reference proteome</keyword>
<dbReference type="EMBL" id="PGFJ01000002">
    <property type="protein sequence ID" value="PJJ80137.1"/>
    <property type="molecule type" value="Genomic_DNA"/>
</dbReference>
<keyword evidence="1" id="KW-0489">Methyltransferase</keyword>
<dbReference type="RefSeq" id="WP_100342430.1">
    <property type="nucleotide sequence ID" value="NZ_PGFJ01000002.1"/>
</dbReference>
<reference evidence="1 2" key="1">
    <citation type="submission" date="2017-11" db="EMBL/GenBank/DDBJ databases">
        <title>Genomic Encyclopedia of Archaeal and Bacterial Type Strains, Phase II (KMG-II): From Individual Species to Whole Genera.</title>
        <authorList>
            <person name="Goeker M."/>
        </authorList>
    </citation>
    <scope>NUCLEOTIDE SEQUENCE [LARGE SCALE GENOMIC DNA]</scope>
    <source>
        <strain evidence="1 2">DSM 28175</strain>
    </source>
</reference>
<dbReference type="AlphaFoldDB" id="A0A2H9VP92"/>
<gene>
    <name evidence="1" type="ORF">CLV57_3282</name>
</gene>
<accession>A0A2H9VP92</accession>